<protein>
    <recommendedName>
        <fullName evidence="4">DUF2568 domain-containing protein</fullName>
    </recommendedName>
</protein>
<evidence type="ECO:0008006" key="4">
    <source>
        <dbReference type="Google" id="ProtNLM"/>
    </source>
</evidence>
<sequence>MEIVHALNLGARFLLELCALAALGYWGLRTGQNGLTKALLGLGAPLLAAVVWGTFVAPKASVSLPGALRLGLELLVFAAAAAALLAVGKPALAWAFATVVVINRILMFLWKQ</sequence>
<keyword evidence="1" id="KW-0812">Transmembrane</keyword>
<dbReference type="AlphaFoldDB" id="A0A430RJD4"/>
<evidence type="ECO:0000313" key="3">
    <source>
        <dbReference type="Proteomes" id="UP000287439"/>
    </source>
</evidence>
<dbReference type="Proteomes" id="UP000287439">
    <property type="component" value="Unassembled WGS sequence"/>
</dbReference>
<gene>
    <name evidence="2" type="ORF">CSW41_11045</name>
</gene>
<keyword evidence="1" id="KW-0472">Membrane</keyword>
<proteinExistence type="predicted"/>
<keyword evidence="1" id="KW-1133">Transmembrane helix</keyword>
<evidence type="ECO:0000256" key="1">
    <source>
        <dbReference type="SAM" id="Phobius"/>
    </source>
</evidence>
<organism evidence="2 3">
    <name type="scientific">Thermus scotoductus</name>
    <dbReference type="NCBI Taxonomy" id="37636"/>
    <lineage>
        <taxon>Bacteria</taxon>
        <taxon>Thermotogati</taxon>
        <taxon>Deinococcota</taxon>
        <taxon>Deinococci</taxon>
        <taxon>Thermales</taxon>
        <taxon>Thermaceae</taxon>
        <taxon>Thermus</taxon>
    </lineage>
</organism>
<evidence type="ECO:0000313" key="2">
    <source>
        <dbReference type="EMBL" id="RTH15176.1"/>
    </source>
</evidence>
<dbReference type="EMBL" id="PELV01000389">
    <property type="protein sequence ID" value="RTH15176.1"/>
    <property type="molecule type" value="Genomic_DNA"/>
</dbReference>
<dbReference type="InterPro" id="IPR021214">
    <property type="entry name" value="DUF2568"/>
</dbReference>
<name>A0A430RJD4_THESC</name>
<feature type="transmembrane region" description="Helical" evidence="1">
    <location>
        <begin position="9"/>
        <end position="28"/>
    </location>
</feature>
<comment type="caution">
    <text evidence="2">The sequence shown here is derived from an EMBL/GenBank/DDBJ whole genome shotgun (WGS) entry which is preliminary data.</text>
</comment>
<feature type="transmembrane region" description="Helical" evidence="1">
    <location>
        <begin position="67"/>
        <end position="86"/>
    </location>
</feature>
<reference evidence="2 3" key="1">
    <citation type="journal article" date="2019" name="Extremophiles">
        <title>Biogeography of thermophiles and predominance of Thermus scotoductus in domestic water heaters.</title>
        <authorList>
            <person name="Wilpiszeski R.L."/>
            <person name="Zhang Z."/>
            <person name="House C.H."/>
        </authorList>
    </citation>
    <scope>NUCLEOTIDE SEQUENCE [LARGE SCALE GENOMIC DNA]</scope>
    <source>
        <strain evidence="2 3">28_S28</strain>
    </source>
</reference>
<feature type="transmembrane region" description="Helical" evidence="1">
    <location>
        <begin position="34"/>
        <end position="55"/>
    </location>
</feature>
<dbReference type="Pfam" id="PF10823">
    <property type="entry name" value="DUF2568"/>
    <property type="match status" value="1"/>
</dbReference>
<accession>A0A430RJD4</accession>
<feature type="transmembrane region" description="Helical" evidence="1">
    <location>
        <begin position="92"/>
        <end position="110"/>
    </location>
</feature>